<dbReference type="STRING" id="1437874.CSPHI_00315"/>
<dbReference type="PANTHER" id="PTHR43100">
    <property type="entry name" value="GLUTAMATE SYNTHASE [NADPH] SMALL CHAIN"/>
    <property type="match status" value="1"/>
</dbReference>
<dbReference type="GO" id="GO:0006537">
    <property type="term" value="P:glutamate biosynthetic process"/>
    <property type="evidence" value="ECO:0007669"/>
    <property type="project" value="UniProtKB-KW"/>
</dbReference>
<proteinExistence type="predicted"/>
<dbReference type="EMBL" id="CP009248">
    <property type="protein sequence ID" value="APT89794.1"/>
    <property type="molecule type" value="Genomic_DNA"/>
</dbReference>
<dbReference type="InterPro" id="IPR009051">
    <property type="entry name" value="Helical_ferredxn"/>
</dbReference>
<evidence type="ECO:0000256" key="2">
    <source>
        <dbReference type="ARBA" id="ARBA00023002"/>
    </source>
</evidence>
<dbReference type="OrthoDB" id="9803192at2"/>
<evidence type="ECO:0000313" key="7">
    <source>
        <dbReference type="Proteomes" id="UP000185469"/>
    </source>
</evidence>
<evidence type="ECO:0000256" key="4">
    <source>
        <dbReference type="ARBA" id="ARBA00029440"/>
    </source>
</evidence>
<keyword evidence="7" id="KW-1185">Reference proteome</keyword>
<dbReference type="PANTHER" id="PTHR43100:SF1">
    <property type="entry name" value="GLUTAMATE SYNTHASE [NADPH] SMALL CHAIN"/>
    <property type="match status" value="1"/>
</dbReference>
<dbReference type="PROSITE" id="PS51379">
    <property type="entry name" value="4FE4S_FER_2"/>
    <property type="match status" value="1"/>
</dbReference>
<keyword evidence="2 6" id="KW-0560">Oxidoreductase</keyword>
<dbReference type="GO" id="GO:0051536">
    <property type="term" value="F:iron-sulfur cluster binding"/>
    <property type="evidence" value="ECO:0007669"/>
    <property type="project" value="InterPro"/>
</dbReference>
<sequence length="525" mass="55810">MADPKGFMKHRREEPGHRPVPLRLMDAREIYEPAPEGQITRQAARCMDCGVPFCHSGCPLGNIIPEWNDLVRQDRWREAFDRLHATNNFPEFTGRLCPAPCEGACVLGINDDAVTIKNVELEIAEHGFAEGWVRPIPASFDTGQSVAVVGSGPAGLAAAQQLARAGHAVTVFERDDRIGGLMRYGVPDYKMEASRLDRRLDQMRAEGVEFITRTAPDAARLAGFDAVVLATGAPLPRELPVDGRDLAGVHQAMEYLPQANRVVAGDAERPAIDARGKRVVVIGGGDTGIDCFGTALRQGAASVTQLDIRPRAPKSRAASTPWPLYPLQWRVATAHEEGAYAVTGEETAEQVAALGLAAREVGQTLGARMFNANTVAFHGADGHVTGLSANEVTVVDGRRVPMEDTDFELDADLVLIALGFVGAERGGLVDALGVGVDDRGRMLRDGDYRALDAGGRVVEGVRGGAAAGPAFRGPVFVAGDNGRGASLIVWAIAEGRACAEAVDRVLMGESNLPRAVEPADAPMGL</sequence>
<name>A0A1L7CVD7_9CORY</name>
<dbReference type="PRINTS" id="PR00419">
    <property type="entry name" value="ADXRDTASE"/>
</dbReference>
<keyword evidence="1" id="KW-0028">Amino-acid biosynthesis</keyword>
<dbReference type="InterPro" id="IPR023753">
    <property type="entry name" value="FAD/NAD-binding_dom"/>
</dbReference>
<dbReference type="RefSeq" id="WP_075690988.1">
    <property type="nucleotide sequence ID" value="NZ_CP009248.1"/>
</dbReference>
<comment type="pathway">
    <text evidence="4">Amino-acid biosynthesis.</text>
</comment>
<accession>A0A1L7CVD7</accession>
<dbReference type="Pfam" id="PF14691">
    <property type="entry name" value="Fer4_20"/>
    <property type="match status" value="1"/>
</dbReference>
<evidence type="ECO:0000259" key="5">
    <source>
        <dbReference type="PROSITE" id="PS51379"/>
    </source>
</evidence>
<dbReference type="GO" id="GO:0016639">
    <property type="term" value="F:oxidoreductase activity, acting on the CH-NH2 group of donors, NAD or NADP as acceptor"/>
    <property type="evidence" value="ECO:0007669"/>
    <property type="project" value="InterPro"/>
</dbReference>
<protein>
    <submittedName>
        <fullName evidence="6">Glutamate synthase</fullName>
        <ecNumber evidence="6">1.4.1.13</ecNumber>
    </submittedName>
</protein>
<dbReference type="Pfam" id="PF07992">
    <property type="entry name" value="Pyr_redox_2"/>
    <property type="match status" value="1"/>
</dbReference>
<gene>
    <name evidence="6" type="primary">gltD</name>
    <name evidence="6" type="ORF">CSPHI_00315</name>
</gene>
<dbReference type="InterPro" id="IPR017896">
    <property type="entry name" value="4Fe4S_Fe-S-bd"/>
</dbReference>
<dbReference type="Proteomes" id="UP000185469">
    <property type="component" value="Chromosome"/>
</dbReference>
<dbReference type="EC" id="1.4.1.13" evidence="6"/>
<reference evidence="6 7" key="1">
    <citation type="submission" date="2014-08" db="EMBL/GenBank/DDBJ databases">
        <title>Complete genome sequence of Corynebacterium sphenisci CECT 5990(T) (=DSM 44792(T)), isolated from healthy wild penguins.</title>
        <authorList>
            <person name="Ruckert C."/>
            <person name="Albersmeier A."/>
            <person name="Winkler A."/>
            <person name="Kalinowski J."/>
        </authorList>
    </citation>
    <scope>NUCLEOTIDE SEQUENCE [LARGE SCALE GENOMIC DNA]</scope>
    <source>
        <strain evidence="6 7">DSM 44792</strain>
    </source>
</reference>
<dbReference type="SUPFAM" id="SSF51971">
    <property type="entry name" value="Nucleotide-binding domain"/>
    <property type="match status" value="1"/>
</dbReference>
<keyword evidence="3" id="KW-0314">Glutamate biosynthesis</keyword>
<organism evidence="6 7">
    <name type="scientific">Corynebacterium sphenisci DSM 44792</name>
    <dbReference type="NCBI Taxonomy" id="1437874"/>
    <lineage>
        <taxon>Bacteria</taxon>
        <taxon>Bacillati</taxon>
        <taxon>Actinomycetota</taxon>
        <taxon>Actinomycetes</taxon>
        <taxon>Mycobacteriales</taxon>
        <taxon>Corynebacteriaceae</taxon>
        <taxon>Corynebacterium</taxon>
    </lineage>
</organism>
<dbReference type="InterPro" id="IPR036188">
    <property type="entry name" value="FAD/NAD-bd_sf"/>
</dbReference>
<evidence type="ECO:0000256" key="1">
    <source>
        <dbReference type="ARBA" id="ARBA00022605"/>
    </source>
</evidence>
<dbReference type="InterPro" id="IPR006005">
    <property type="entry name" value="Glut_synth_ssu1"/>
</dbReference>
<dbReference type="KEGG" id="csph:CSPHI_00315"/>
<evidence type="ECO:0000313" key="6">
    <source>
        <dbReference type="EMBL" id="APT89794.1"/>
    </source>
</evidence>
<dbReference type="GO" id="GO:0004355">
    <property type="term" value="F:glutamate synthase (NADPH) activity"/>
    <property type="evidence" value="ECO:0007669"/>
    <property type="project" value="UniProtKB-EC"/>
</dbReference>
<dbReference type="InterPro" id="IPR028261">
    <property type="entry name" value="DPD_II"/>
</dbReference>
<dbReference type="InterPro" id="IPR051394">
    <property type="entry name" value="Glutamate_Synthase"/>
</dbReference>
<dbReference type="NCBIfam" id="TIGR01317">
    <property type="entry name" value="GOGAT_sm_gam"/>
    <property type="match status" value="1"/>
</dbReference>
<evidence type="ECO:0000256" key="3">
    <source>
        <dbReference type="ARBA" id="ARBA00023164"/>
    </source>
</evidence>
<dbReference type="Gene3D" id="3.50.50.60">
    <property type="entry name" value="FAD/NAD(P)-binding domain"/>
    <property type="match status" value="2"/>
</dbReference>
<dbReference type="SUPFAM" id="SSF46548">
    <property type="entry name" value="alpha-helical ferredoxin"/>
    <property type="match status" value="1"/>
</dbReference>
<dbReference type="AlphaFoldDB" id="A0A1L7CVD7"/>
<dbReference type="Gene3D" id="1.10.1060.10">
    <property type="entry name" value="Alpha-helical ferredoxin"/>
    <property type="match status" value="1"/>
</dbReference>
<feature type="domain" description="4Fe-4S ferredoxin-type" evidence="5">
    <location>
        <begin position="37"/>
        <end position="68"/>
    </location>
</feature>